<accession>A0ABP9DCX9</accession>
<keyword evidence="2" id="KW-1185">Reference proteome</keyword>
<dbReference type="EMBL" id="BAABJX010000042">
    <property type="protein sequence ID" value="GAA4840598.1"/>
    <property type="molecule type" value="Genomic_DNA"/>
</dbReference>
<dbReference type="RefSeq" id="WP_345372652.1">
    <property type="nucleotide sequence ID" value="NZ_BAABJX010000042.1"/>
</dbReference>
<proteinExistence type="predicted"/>
<dbReference type="Proteomes" id="UP001500298">
    <property type="component" value="Unassembled WGS sequence"/>
</dbReference>
<protein>
    <submittedName>
        <fullName evidence="1">Uncharacterized protein</fullName>
    </submittedName>
</protein>
<sequence>MNPFAEPAVVIQAMPRWDGAYASTSFTIAKELSKDRLVFYVDHPFTWKDMLNKSAEAQLERRRALWNRQTYHEKPFKDLPNLVIISPKPVPSINFLPPGSVYNQCRAYNNRLVWNYINMTLDRFAVSEFVYLNSFDPVYSMVDTTKEVLLKIYHSVDYMPGERYIARHGVQAEELFAKQADIVIGTSEPITKRLRKWNRRAMTIENAADFSMFDEFKGEVPEDMASIPYPRVLYLGNIGLRMDYTMLEDIVSENEGVNFVFAGPENSREFKGEALKKYKNVYFLGRKDYEKVPAYIKGADLCIIPFIRNEYTRHIYPLKINEYLSMGKPVLVSNFADFSSFKDVVYLYESKEEFQEKMQEALTVDGEDKISERKAVAASNTWEKRMLTWRKLLREEVQIRVNR</sequence>
<dbReference type="Gene3D" id="3.40.50.2000">
    <property type="entry name" value="Glycogen Phosphorylase B"/>
    <property type="match status" value="1"/>
</dbReference>
<evidence type="ECO:0000313" key="1">
    <source>
        <dbReference type="EMBL" id="GAA4840598.1"/>
    </source>
</evidence>
<organism evidence="1 2">
    <name type="scientific">Algivirga pacifica</name>
    <dbReference type="NCBI Taxonomy" id="1162670"/>
    <lineage>
        <taxon>Bacteria</taxon>
        <taxon>Pseudomonadati</taxon>
        <taxon>Bacteroidota</taxon>
        <taxon>Cytophagia</taxon>
        <taxon>Cytophagales</taxon>
        <taxon>Flammeovirgaceae</taxon>
        <taxon>Algivirga</taxon>
    </lineage>
</organism>
<comment type="caution">
    <text evidence="1">The sequence shown here is derived from an EMBL/GenBank/DDBJ whole genome shotgun (WGS) entry which is preliminary data.</text>
</comment>
<reference evidence="2" key="1">
    <citation type="journal article" date="2019" name="Int. J. Syst. Evol. Microbiol.">
        <title>The Global Catalogue of Microorganisms (GCM) 10K type strain sequencing project: providing services to taxonomists for standard genome sequencing and annotation.</title>
        <authorList>
            <consortium name="The Broad Institute Genomics Platform"/>
            <consortium name="The Broad Institute Genome Sequencing Center for Infectious Disease"/>
            <person name="Wu L."/>
            <person name="Ma J."/>
        </authorList>
    </citation>
    <scope>NUCLEOTIDE SEQUENCE [LARGE SCALE GENOMIC DNA]</scope>
    <source>
        <strain evidence="2">JCM 18326</strain>
    </source>
</reference>
<gene>
    <name evidence="1" type="ORF">GCM10023331_27020</name>
</gene>
<dbReference type="SUPFAM" id="SSF53756">
    <property type="entry name" value="UDP-Glycosyltransferase/glycogen phosphorylase"/>
    <property type="match status" value="1"/>
</dbReference>
<dbReference type="Pfam" id="PF13692">
    <property type="entry name" value="Glyco_trans_1_4"/>
    <property type="match status" value="1"/>
</dbReference>
<evidence type="ECO:0000313" key="2">
    <source>
        <dbReference type="Proteomes" id="UP001500298"/>
    </source>
</evidence>
<name>A0ABP9DCX9_9BACT</name>